<protein>
    <recommendedName>
        <fullName evidence="3">Transposable element Tc3 transposase</fullName>
    </recommendedName>
</protein>
<reference key="2">
    <citation type="submission" date="2011-10" db="EMBL/GenBank/DDBJ databases">
        <title>The genome and transcriptome sequence of Clonorchis sinensis provide insights into the carcinogenic liver fluke.</title>
        <authorList>
            <person name="Wang X."/>
            <person name="Huang Y."/>
            <person name="Chen W."/>
            <person name="Liu H."/>
            <person name="Guo L."/>
            <person name="Chen Y."/>
            <person name="Luo F."/>
            <person name="Zhou W."/>
            <person name="Sun J."/>
            <person name="Mao Q."/>
            <person name="Liang P."/>
            <person name="Zhou C."/>
            <person name="Tian Y."/>
            <person name="Men J."/>
            <person name="Lv X."/>
            <person name="Huang L."/>
            <person name="Zhou J."/>
            <person name="Hu Y."/>
            <person name="Li R."/>
            <person name="Zhang F."/>
            <person name="Lei H."/>
            <person name="Li X."/>
            <person name="Hu X."/>
            <person name="Liang C."/>
            <person name="Xu J."/>
            <person name="Wu Z."/>
            <person name="Yu X."/>
        </authorList>
    </citation>
    <scope>NUCLEOTIDE SEQUENCE</scope>
    <source>
        <strain>Henan</strain>
    </source>
</reference>
<dbReference type="EMBL" id="DF143166">
    <property type="protein sequence ID" value="GAA51539.1"/>
    <property type="molecule type" value="Genomic_DNA"/>
</dbReference>
<dbReference type="AlphaFoldDB" id="G7YF04"/>
<organism evidence="1 2">
    <name type="scientific">Clonorchis sinensis</name>
    <name type="common">Chinese liver fluke</name>
    <dbReference type="NCBI Taxonomy" id="79923"/>
    <lineage>
        <taxon>Eukaryota</taxon>
        <taxon>Metazoa</taxon>
        <taxon>Spiralia</taxon>
        <taxon>Lophotrochozoa</taxon>
        <taxon>Platyhelminthes</taxon>
        <taxon>Trematoda</taxon>
        <taxon>Digenea</taxon>
        <taxon>Opisthorchiida</taxon>
        <taxon>Opisthorchiata</taxon>
        <taxon>Opisthorchiidae</taxon>
        <taxon>Clonorchis</taxon>
    </lineage>
</organism>
<reference evidence="1" key="1">
    <citation type="journal article" date="2011" name="Genome Biol.">
        <title>The draft genome of the carcinogenic human liver fluke Clonorchis sinensis.</title>
        <authorList>
            <person name="Wang X."/>
            <person name="Chen W."/>
            <person name="Huang Y."/>
            <person name="Sun J."/>
            <person name="Men J."/>
            <person name="Liu H."/>
            <person name="Luo F."/>
            <person name="Guo L."/>
            <person name="Lv X."/>
            <person name="Deng C."/>
            <person name="Zhou C."/>
            <person name="Fan Y."/>
            <person name="Li X."/>
            <person name="Huang L."/>
            <person name="Hu Y."/>
            <person name="Liang C."/>
            <person name="Hu X."/>
            <person name="Xu J."/>
            <person name="Yu X."/>
        </authorList>
    </citation>
    <scope>NUCLEOTIDE SEQUENCE [LARGE SCALE GENOMIC DNA]</scope>
    <source>
        <strain evidence="1">Henan</strain>
    </source>
</reference>
<proteinExistence type="predicted"/>
<name>G7YF04_CLOSI</name>
<accession>G7YF04</accession>
<keyword evidence="2" id="KW-1185">Reference proteome</keyword>
<evidence type="ECO:0000313" key="1">
    <source>
        <dbReference type="EMBL" id="GAA51539.1"/>
    </source>
</evidence>
<sequence length="114" mass="13425">MFAYDVHIERDIERTHVIPQLKQHKKSSTVFHQDGSPPHYSTQVRTYLREQFSDERVIARGFPNFWLVPEHHGIFVNNSGNWKTDIRDKASSFVNCGGFVMCYACRNTVYQDWC</sequence>
<dbReference type="Proteomes" id="UP000008909">
    <property type="component" value="Unassembled WGS sequence"/>
</dbReference>
<gene>
    <name evidence="1" type="ORF">CLF_106351</name>
</gene>
<evidence type="ECO:0000313" key="2">
    <source>
        <dbReference type="Proteomes" id="UP000008909"/>
    </source>
</evidence>
<evidence type="ECO:0008006" key="3">
    <source>
        <dbReference type="Google" id="ProtNLM"/>
    </source>
</evidence>